<name>A0A1Y1QE59_9GAMM</name>
<feature type="non-terminal residue" evidence="1">
    <location>
        <position position="1"/>
    </location>
</feature>
<dbReference type="EMBL" id="MTEJ01000416">
    <property type="protein sequence ID" value="OQX03329.1"/>
    <property type="molecule type" value="Genomic_DNA"/>
</dbReference>
<dbReference type="AlphaFoldDB" id="A0A1Y1QE59"/>
<reference evidence="1 2" key="1">
    <citation type="submission" date="2017-01" db="EMBL/GenBank/DDBJ databases">
        <title>Novel large sulfur bacteria in the metagenomes of groundwater-fed chemosynthetic microbial mats in the Lake Huron basin.</title>
        <authorList>
            <person name="Sharrar A.M."/>
            <person name="Flood B.E."/>
            <person name="Bailey J.V."/>
            <person name="Jones D.S."/>
            <person name="Biddanda B."/>
            <person name="Ruberg S.A."/>
            <person name="Marcus D.N."/>
            <person name="Dick G.J."/>
        </authorList>
    </citation>
    <scope>NUCLEOTIDE SEQUENCE [LARGE SCALE GENOMIC DNA]</scope>
    <source>
        <strain evidence="1">A8</strain>
    </source>
</reference>
<protein>
    <submittedName>
        <fullName evidence="1">DNA damage-inducible protein D</fullName>
    </submittedName>
</protein>
<sequence>KQQIAFAQTYFAMQTRKAELIEQRLLAAERVFARQKLAETEKELSQVIYEQTGENKNFALIRSKGDTALFGRPTQSMKAQWNVPDSRPLADFAPTIILKAKDFATEITIFNAREHKMKTEAAISSEHITNNRAVRKTLLERGIRPENLPPAEDVKKVERRLASEEKKVLRKPDVLDKE</sequence>
<organism evidence="1 2">
    <name type="scientific">Thiothrix lacustris</name>
    <dbReference type="NCBI Taxonomy" id="525917"/>
    <lineage>
        <taxon>Bacteria</taxon>
        <taxon>Pseudomonadati</taxon>
        <taxon>Pseudomonadota</taxon>
        <taxon>Gammaproteobacteria</taxon>
        <taxon>Thiotrichales</taxon>
        <taxon>Thiotrichaceae</taxon>
        <taxon>Thiothrix</taxon>
    </lineage>
</organism>
<comment type="caution">
    <text evidence="1">The sequence shown here is derived from an EMBL/GenBank/DDBJ whole genome shotgun (WGS) entry which is preliminary data.</text>
</comment>
<dbReference type="Proteomes" id="UP000192491">
    <property type="component" value="Unassembled WGS sequence"/>
</dbReference>
<evidence type="ECO:0000313" key="2">
    <source>
        <dbReference type="Proteomes" id="UP000192491"/>
    </source>
</evidence>
<gene>
    <name evidence="1" type="ORF">BWK73_39910</name>
</gene>
<evidence type="ECO:0000313" key="1">
    <source>
        <dbReference type="EMBL" id="OQX03329.1"/>
    </source>
</evidence>
<accession>A0A1Y1QE59</accession>
<proteinExistence type="predicted"/>